<dbReference type="InterPro" id="IPR044751">
    <property type="entry name" value="Ion_transp-like_CBS"/>
</dbReference>
<comment type="caution">
    <text evidence="14">The sequence shown here is derived from an EMBL/GenBank/DDBJ whole genome shotgun (WGS) entry which is preliminary data.</text>
</comment>
<dbReference type="InterPro" id="IPR005170">
    <property type="entry name" value="Transptr-assoc_dom"/>
</dbReference>
<dbReference type="Gene3D" id="3.90.1280.20">
    <property type="match status" value="1"/>
</dbReference>
<dbReference type="SUPFAM" id="SSF56176">
    <property type="entry name" value="FAD-binding/transporter-associated domain-like"/>
    <property type="match status" value="1"/>
</dbReference>
<dbReference type="InterPro" id="IPR036318">
    <property type="entry name" value="FAD-bd_PCMH-like_sf"/>
</dbReference>
<keyword evidence="15" id="KW-1185">Reference proteome</keyword>
<dbReference type="SMART" id="SM01091">
    <property type="entry name" value="CorC_HlyC"/>
    <property type="match status" value="1"/>
</dbReference>
<evidence type="ECO:0000256" key="11">
    <source>
        <dbReference type="SAM" id="Phobius"/>
    </source>
</evidence>
<evidence type="ECO:0000313" key="14">
    <source>
        <dbReference type="EMBL" id="MCC2189126.1"/>
    </source>
</evidence>
<feature type="domain" description="CBS" evidence="12">
    <location>
        <begin position="281"/>
        <end position="340"/>
    </location>
</feature>
<dbReference type="InterPro" id="IPR046342">
    <property type="entry name" value="CBS_dom_sf"/>
</dbReference>
<comment type="similarity">
    <text evidence="2">Belongs to the UPF0053 family.</text>
</comment>
<dbReference type="InterPro" id="IPR000644">
    <property type="entry name" value="CBS_dom"/>
</dbReference>
<gene>
    <name evidence="14" type="ORF">LKD71_04700</name>
</gene>
<dbReference type="GO" id="GO:0050660">
    <property type="term" value="F:flavin adenine dinucleotide binding"/>
    <property type="evidence" value="ECO:0007669"/>
    <property type="project" value="InterPro"/>
</dbReference>
<dbReference type="InterPro" id="IPR002550">
    <property type="entry name" value="CNNM"/>
</dbReference>
<dbReference type="GO" id="GO:0005886">
    <property type="term" value="C:plasma membrane"/>
    <property type="evidence" value="ECO:0007669"/>
    <property type="project" value="UniProtKB-SubCell"/>
</dbReference>
<dbReference type="PANTHER" id="PTHR43099">
    <property type="entry name" value="UPF0053 PROTEIN YRKA"/>
    <property type="match status" value="1"/>
</dbReference>
<reference evidence="14 15" key="1">
    <citation type="submission" date="2021-10" db="EMBL/GenBank/DDBJ databases">
        <title>Anaerobic single-cell dispensing facilitates the cultivation of human gut bacteria.</title>
        <authorList>
            <person name="Afrizal A."/>
        </authorList>
    </citation>
    <scope>NUCLEOTIDE SEQUENCE [LARGE SCALE GENOMIC DNA]</scope>
    <source>
        <strain evidence="14 15">CLA-AA-H277</strain>
    </source>
</reference>
<keyword evidence="6 10" id="KW-1133">Transmembrane helix</keyword>
<evidence type="ECO:0000256" key="3">
    <source>
        <dbReference type="ARBA" id="ARBA00022475"/>
    </source>
</evidence>
<name>A0AAE3DR46_9FIRM</name>
<dbReference type="Pfam" id="PF00571">
    <property type="entry name" value="CBS"/>
    <property type="match status" value="1"/>
</dbReference>
<dbReference type="AlphaFoldDB" id="A0AAE3DR46"/>
<feature type="transmembrane region" description="Helical" evidence="11">
    <location>
        <begin position="57"/>
        <end position="80"/>
    </location>
</feature>
<protein>
    <submittedName>
        <fullName evidence="14">Hemolysin family protein</fullName>
    </submittedName>
</protein>
<proteinExistence type="inferred from homology"/>
<feature type="transmembrane region" description="Helical" evidence="11">
    <location>
        <begin position="6"/>
        <end position="26"/>
    </location>
</feature>
<keyword evidence="4 10" id="KW-0812">Transmembrane</keyword>
<evidence type="ECO:0000256" key="8">
    <source>
        <dbReference type="ARBA" id="ARBA00023136"/>
    </source>
</evidence>
<feature type="transmembrane region" description="Helical" evidence="11">
    <location>
        <begin position="100"/>
        <end position="123"/>
    </location>
</feature>
<sequence length="431" mass="48681">MIEAVILQAVLIFINAIFASAEIAVISMNETKLKHMVQEGNKKAGKISALTEQPAKFLSTIQVAITLAGLLGGAFAADHFADPLIRKLRELGVALPEQVLRSIVVLVITLILTYFSLVFGELVPKRIAMKKTEKLALGMSGLLYGVSVAFAPLVWLLTASTNLVLRLMGINPNEEEVVVTEEDIRMMLAEGNEQGTIQEEESWMIKNIFEFDDTTAGQISTHKREAVCLYMEDSEEEWAEIIQKSRHTYYPICGEDQDDIIGILNTKIYFRSEQKDRDFIMKQAVEKPFFVPEEMRANALFNQMKQTRHYFAVVLDEYGCMFGIVTIHDLIETLVGDLEEEKGPAEPADIEKLDENTWRIQGDTSLEDVAECFDEKLPTETYDTFSGFISELIGRIPEEGEHFVCESEHLTIEVMNVKNHIVDYALVKKKR</sequence>
<dbReference type="InterPro" id="IPR051676">
    <property type="entry name" value="UPF0053_domain"/>
</dbReference>
<dbReference type="Proteomes" id="UP001197875">
    <property type="component" value="Unassembled WGS sequence"/>
</dbReference>
<keyword evidence="7 9" id="KW-0129">CBS domain</keyword>
<dbReference type="Pfam" id="PF01595">
    <property type="entry name" value="CNNM"/>
    <property type="match status" value="1"/>
</dbReference>
<keyword evidence="5" id="KW-0677">Repeat</keyword>
<dbReference type="CDD" id="cd04590">
    <property type="entry name" value="CBS_pair_CorC_HlyC_assoc"/>
    <property type="match status" value="1"/>
</dbReference>
<evidence type="ECO:0000259" key="13">
    <source>
        <dbReference type="PROSITE" id="PS51846"/>
    </source>
</evidence>
<evidence type="ECO:0000256" key="4">
    <source>
        <dbReference type="ARBA" id="ARBA00022692"/>
    </source>
</evidence>
<evidence type="ECO:0000256" key="6">
    <source>
        <dbReference type="ARBA" id="ARBA00022989"/>
    </source>
</evidence>
<evidence type="ECO:0000256" key="10">
    <source>
        <dbReference type="PROSITE-ProRule" id="PRU01193"/>
    </source>
</evidence>
<evidence type="ECO:0000256" key="9">
    <source>
        <dbReference type="PROSITE-ProRule" id="PRU00703"/>
    </source>
</evidence>
<dbReference type="PANTHER" id="PTHR43099:SF2">
    <property type="entry name" value="UPF0053 PROTEIN YRKA"/>
    <property type="match status" value="1"/>
</dbReference>
<accession>A0AAE3DR46</accession>
<evidence type="ECO:0000256" key="2">
    <source>
        <dbReference type="ARBA" id="ARBA00006337"/>
    </source>
</evidence>
<evidence type="ECO:0000313" key="15">
    <source>
        <dbReference type="Proteomes" id="UP001197875"/>
    </source>
</evidence>
<keyword evidence="8 10" id="KW-0472">Membrane</keyword>
<keyword evidence="3" id="KW-1003">Cell membrane</keyword>
<evidence type="ECO:0000256" key="5">
    <source>
        <dbReference type="ARBA" id="ARBA00022737"/>
    </source>
</evidence>
<feature type="domain" description="CNNM transmembrane" evidence="13">
    <location>
        <begin position="1"/>
        <end position="201"/>
    </location>
</feature>
<evidence type="ECO:0000259" key="12">
    <source>
        <dbReference type="PROSITE" id="PS51371"/>
    </source>
</evidence>
<dbReference type="RefSeq" id="WP_227614558.1">
    <property type="nucleotide sequence ID" value="NZ_JAJEPR010000005.1"/>
</dbReference>
<dbReference type="PROSITE" id="PS51846">
    <property type="entry name" value="CNNM"/>
    <property type="match status" value="1"/>
</dbReference>
<feature type="transmembrane region" description="Helical" evidence="11">
    <location>
        <begin position="135"/>
        <end position="157"/>
    </location>
</feature>
<dbReference type="InterPro" id="IPR016169">
    <property type="entry name" value="FAD-bd_PCMH_sub2"/>
</dbReference>
<evidence type="ECO:0000256" key="1">
    <source>
        <dbReference type="ARBA" id="ARBA00004651"/>
    </source>
</evidence>
<dbReference type="Pfam" id="PF03471">
    <property type="entry name" value="CorC_HlyC"/>
    <property type="match status" value="1"/>
</dbReference>
<organism evidence="14 15">
    <name type="scientific">Fusicatenibacter faecihominis</name>
    <dbReference type="NCBI Taxonomy" id="2881276"/>
    <lineage>
        <taxon>Bacteria</taxon>
        <taxon>Bacillati</taxon>
        <taxon>Bacillota</taxon>
        <taxon>Clostridia</taxon>
        <taxon>Lachnospirales</taxon>
        <taxon>Lachnospiraceae</taxon>
        <taxon>Fusicatenibacter</taxon>
    </lineage>
</organism>
<dbReference type="SUPFAM" id="SSF54631">
    <property type="entry name" value="CBS-domain pair"/>
    <property type="match status" value="1"/>
</dbReference>
<dbReference type="Gene3D" id="3.30.465.10">
    <property type="match status" value="1"/>
</dbReference>
<comment type="subcellular location">
    <subcellularLocation>
        <location evidence="1">Cell membrane</location>
        <topology evidence="1">Multi-pass membrane protein</topology>
    </subcellularLocation>
</comment>
<dbReference type="EMBL" id="JAJEPR010000005">
    <property type="protein sequence ID" value="MCC2189126.1"/>
    <property type="molecule type" value="Genomic_DNA"/>
</dbReference>
<dbReference type="Gene3D" id="3.10.580.10">
    <property type="entry name" value="CBS-domain"/>
    <property type="match status" value="1"/>
</dbReference>
<evidence type="ECO:0000256" key="7">
    <source>
        <dbReference type="ARBA" id="ARBA00023122"/>
    </source>
</evidence>
<dbReference type="PROSITE" id="PS51371">
    <property type="entry name" value="CBS"/>
    <property type="match status" value="1"/>
</dbReference>